<evidence type="ECO:0000313" key="1">
    <source>
        <dbReference type="EMBL" id="MEJ8567090.1"/>
    </source>
</evidence>
<name>A0AAW9RE49_9GAMM</name>
<dbReference type="Proteomes" id="UP001359886">
    <property type="component" value="Unassembled WGS sequence"/>
</dbReference>
<accession>A0AAW9RE49</accession>
<dbReference type="AlphaFoldDB" id="A0AAW9RE49"/>
<proteinExistence type="predicted"/>
<dbReference type="RefSeq" id="WP_354694409.1">
    <property type="nucleotide sequence ID" value="NZ_JAZHOG010000003.1"/>
</dbReference>
<organism evidence="1 2">
    <name type="scientific">Elongatibacter sediminis</name>
    <dbReference type="NCBI Taxonomy" id="3119006"/>
    <lineage>
        <taxon>Bacteria</taxon>
        <taxon>Pseudomonadati</taxon>
        <taxon>Pseudomonadota</taxon>
        <taxon>Gammaproteobacteria</taxon>
        <taxon>Chromatiales</taxon>
        <taxon>Wenzhouxiangellaceae</taxon>
        <taxon>Elongatibacter</taxon>
    </lineage>
</organism>
<keyword evidence="2" id="KW-1185">Reference proteome</keyword>
<comment type="caution">
    <text evidence="1">The sequence shown here is derived from an EMBL/GenBank/DDBJ whole genome shotgun (WGS) entry which is preliminary data.</text>
</comment>
<evidence type="ECO:0000313" key="2">
    <source>
        <dbReference type="Proteomes" id="UP001359886"/>
    </source>
</evidence>
<gene>
    <name evidence="1" type="ORF">V3330_05585</name>
</gene>
<protein>
    <submittedName>
        <fullName evidence="1">Uncharacterized protein</fullName>
    </submittedName>
</protein>
<dbReference type="EMBL" id="JAZHOG010000003">
    <property type="protein sequence ID" value="MEJ8567090.1"/>
    <property type="molecule type" value="Genomic_DNA"/>
</dbReference>
<sequence>MKAKEEAGFRFYQLYDKVYRAEVLWHAYRLCRANGGAAGVDGVTFEQLDAVGVGGWLGELADDLRKKVYRELALVRLSTRTRKLPWAKA</sequence>
<reference evidence="1 2" key="1">
    <citation type="submission" date="2024-02" db="EMBL/GenBank/DDBJ databases">
        <title>A novel Wenzhouxiangellaceae bacterium, isolated from coastal sediments.</title>
        <authorList>
            <person name="Du Z.-J."/>
            <person name="Ye Y.-Q."/>
            <person name="Zhang X.-Y."/>
        </authorList>
    </citation>
    <scope>NUCLEOTIDE SEQUENCE [LARGE SCALE GENOMIC DNA]</scope>
    <source>
        <strain evidence="1 2">CH-27</strain>
    </source>
</reference>